<dbReference type="Gene3D" id="3.40.390.10">
    <property type="entry name" value="Collagenase (Catalytic Domain)"/>
    <property type="match status" value="1"/>
</dbReference>
<dbReference type="AlphaFoldDB" id="A0A4R6CQ49"/>
<evidence type="ECO:0000313" key="2">
    <source>
        <dbReference type="Proteomes" id="UP000295195"/>
    </source>
</evidence>
<reference evidence="1 2" key="1">
    <citation type="submission" date="2017-06" db="EMBL/GenBank/DDBJ databases">
        <authorList>
            <person name="Swanenburg J."/>
            <person name="Kort R."/>
        </authorList>
    </citation>
    <scope>NUCLEOTIDE SEQUENCE [LARGE SCALE GENOMIC DNA]</scope>
    <source>
        <strain evidence="1 2">RL05</strain>
    </source>
</reference>
<comment type="caution">
    <text evidence="1">The sequence shown here is derived from an EMBL/GenBank/DDBJ whole genome shotgun (WGS) entry which is preliminary data.</text>
</comment>
<proteinExistence type="predicted"/>
<evidence type="ECO:0000313" key="1">
    <source>
        <dbReference type="EMBL" id="TDN28772.1"/>
    </source>
</evidence>
<dbReference type="RefSeq" id="WP_133476773.1">
    <property type="nucleotide sequence ID" value="NZ_NKLP01000260.1"/>
</dbReference>
<dbReference type="GO" id="GO:0008237">
    <property type="term" value="F:metallopeptidase activity"/>
    <property type="evidence" value="ECO:0007669"/>
    <property type="project" value="InterPro"/>
</dbReference>
<dbReference type="SUPFAM" id="SSF55486">
    <property type="entry name" value="Metalloproteases ('zincins'), catalytic domain"/>
    <property type="match status" value="1"/>
</dbReference>
<organism evidence="1 2">
    <name type="scientific">Lactobacillus crispatus</name>
    <dbReference type="NCBI Taxonomy" id="47770"/>
    <lineage>
        <taxon>Bacteria</taxon>
        <taxon>Bacillati</taxon>
        <taxon>Bacillota</taxon>
        <taxon>Bacilli</taxon>
        <taxon>Lactobacillales</taxon>
        <taxon>Lactobacillaceae</taxon>
        <taxon>Lactobacillus</taxon>
    </lineage>
</organism>
<dbReference type="EMBL" id="NKLP01000260">
    <property type="protein sequence ID" value="TDN28772.1"/>
    <property type="molecule type" value="Genomic_DNA"/>
</dbReference>
<name>A0A4R6CQ49_9LACO</name>
<accession>A0A4R6CQ49</accession>
<gene>
    <name evidence="1" type="ORF">CEE75_12360</name>
</gene>
<protein>
    <submittedName>
        <fullName evidence="1">Uncharacterized protein</fullName>
    </submittedName>
</protein>
<dbReference type="InterPro" id="IPR024079">
    <property type="entry name" value="MetalloPept_cat_dom_sf"/>
</dbReference>
<sequence length="511" mass="59466">MQDQQLELFSFDRIVPDHGLMDNSLVHKKFGINKLKNLKILDASPTDKLWDSFRKTAYFIYQNCEWTWSDYLNAATYLFPFLGFEKGSKCPNPLEKEWAKDSKNVDKEEIHKLGLLAGRYSTYNYAIKIILHTYNGRSHYLVLTNDHLKLETSGTIYSYKGKHYDFTYISKGMLLGFSKLVKNLIAEYQKNNHGIEQQTFFRTIEGLLSGKRTTSYMSLEHFVEDTSWINDSAFALAESYAKSTGHPFSGFNDGIKTKDFIKMYLSRNYSEILMQKHENNLVVLTRSKRWHKHTNLQVPLINAMYSSPLQKDFSELCIDDNFELECFHQAEKKIDTWIHLLPQTNKQPVLKFKKLPKKLGVYLVSTNQIVLDPRRKQISNGKYEEGANTFVHEYGHFLDYQYLSTSNTTLSMSSDFSPILQAVSSYVVKSNIKNEQRKLLIPTEVFARSLELYLFNAVSEPSLTTMRKYYEHTEYNVIRKAAMSQVVIYFDKLFPDLKKQLEKVKVGEISA</sequence>
<dbReference type="Proteomes" id="UP000295195">
    <property type="component" value="Unassembled WGS sequence"/>
</dbReference>